<feature type="compositionally biased region" description="Basic and acidic residues" evidence="1">
    <location>
        <begin position="301"/>
        <end position="317"/>
    </location>
</feature>
<protein>
    <submittedName>
        <fullName evidence="3">Nuclear pore-associated protein 1-like</fullName>
    </submittedName>
</protein>
<keyword evidence="2" id="KW-1185">Reference proteome</keyword>
<feature type="region of interest" description="Disordered" evidence="1">
    <location>
        <begin position="580"/>
        <end position="610"/>
    </location>
</feature>
<feature type="region of interest" description="Disordered" evidence="1">
    <location>
        <begin position="737"/>
        <end position="777"/>
    </location>
</feature>
<organism evidence="2 3">
    <name type="scientific">Mustela putorius furo</name>
    <name type="common">European domestic ferret</name>
    <name type="synonym">Mustela furo</name>
    <dbReference type="NCBI Taxonomy" id="9669"/>
    <lineage>
        <taxon>Eukaryota</taxon>
        <taxon>Metazoa</taxon>
        <taxon>Chordata</taxon>
        <taxon>Craniata</taxon>
        <taxon>Vertebrata</taxon>
        <taxon>Euteleostomi</taxon>
        <taxon>Mammalia</taxon>
        <taxon>Eutheria</taxon>
        <taxon>Laurasiatheria</taxon>
        <taxon>Carnivora</taxon>
        <taxon>Caniformia</taxon>
        <taxon>Musteloidea</taxon>
        <taxon>Mustelidae</taxon>
        <taxon>Mustelinae</taxon>
        <taxon>Mustela</taxon>
    </lineage>
</organism>
<feature type="compositionally biased region" description="Polar residues" evidence="1">
    <location>
        <begin position="737"/>
        <end position="749"/>
    </location>
</feature>
<evidence type="ECO:0000313" key="3">
    <source>
        <dbReference type="RefSeq" id="XP_044941322.1"/>
    </source>
</evidence>
<evidence type="ECO:0000313" key="2">
    <source>
        <dbReference type="Proteomes" id="UP000000715"/>
    </source>
</evidence>
<dbReference type="AlphaFoldDB" id="A0A8U0SET5"/>
<name>A0A8U0SET5_MUSPF</name>
<feature type="compositionally biased region" description="Basic and acidic residues" evidence="1">
    <location>
        <begin position="158"/>
        <end position="184"/>
    </location>
</feature>
<evidence type="ECO:0000256" key="1">
    <source>
        <dbReference type="SAM" id="MobiDB-lite"/>
    </source>
</evidence>
<feature type="compositionally biased region" description="Low complexity" evidence="1">
    <location>
        <begin position="40"/>
        <end position="53"/>
    </location>
</feature>
<proteinExistence type="predicted"/>
<feature type="compositionally biased region" description="Low complexity" evidence="1">
    <location>
        <begin position="583"/>
        <end position="596"/>
    </location>
</feature>
<dbReference type="OrthoDB" id="9685007at2759"/>
<dbReference type="RefSeq" id="XP_044941322.1">
    <property type="nucleotide sequence ID" value="XM_045085387.1"/>
</dbReference>
<feature type="compositionally biased region" description="Polar residues" evidence="1">
    <location>
        <begin position="408"/>
        <end position="425"/>
    </location>
</feature>
<feature type="compositionally biased region" description="Pro residues" evidence="1">
    <location>
        <begin position="437"/>
        <end position="448"/>
    </location>
</feature>
<dbReference type="Proteomes" id="UP000000715">
    <property type="component" value="Unplaced"/>
</dbReference>
<feature type="compositionally biased region" description="Basic and acidic residues" evidence="1">
    <location>
        <begin position="283"/>
        <end position="293"/>
    </location>
</feature>
<dbReference type="GeneID" id="123393443"/>
<sequence>MGNLLSKFRPLPRRPTLPGRCRPLVSPACSASHPVRHHPAAPAAPAAPTPSHCPGHRPFHRHRRPLPASFHVEPKRRYPLPQAVCSPVGLLPSVNWRDPPKTPVRSACTSIMFRPSRTLRIPPPRQKFTVLPSQPQQTVEAVKPKPSSYLPRSCPKPLGEKVPEVPREGKDDLGDTRGPDDGNRAPHSTGDILLTSRPLETGGLLSSHQGSPAPGDPSPSPSGDSLGANTQTPRGSSPSPPAERPAVTSEGPAGDVAPLRKPAPEVAVLSDPTPGCPLLQETSTHKVGAENHRPSQSTPDLLRKVTEAHKPRGKPSEHPLPPVSATSRPPKRRIPMPLSVPLPSAMPFQWGRGELPPPPKLPCIALGRNLGILDNTEGQGKKTLEGGAEILADDGATQPAPSSPLLASKTTDSLPPAIHTSQVPGPTTDLADQSARPPIPSVPPPSPTETPDQGTASGAPNSPTLAVPTGSPPPGEIPLQKEHPLPPIIGTTPTSDPPAPPCNTSTVSSQLPSCKGESPTPMCVDPPPLFPPTPLPVPSPKSPGIFVAASATKASANWTSGHTSNADVTDMDTTPAPQAITFRSPRGPGVSSPSLSQGRCNRTLKRPGSTLASTIPSKLMATCPNIAPQPTQGTRAGQQQTAVLPSAGIPAGFLANSGTTTVPVGSTSANYSSTPEPMDTSPPSQAIVFRSLPKSRANHLAFHNTPPSSSHTTSLPGKAAMTRIAIPIHYAPQIPSQPVSGNPNGQQLGHSYPLGKPVAPTQATGPTASLLPPSRDGRKQAGLVASAFGTTVKKQKAFGSKAGLLPGAISTASARAVAAGIRSARLSGSLLTLAPLGPHVSTGPAAPHGQWELWVWCVYARPRSLTGTRNIPTWGRAAEGTQHHFRSSCWSDNNGPLSEHSGCCRRRGKYCHLKPGYLGPTSPKCGRGGSGTPQYSFHCWRCWWAQYPSVCPRNT</sequence>
<reference evidence="3" key="1">
    <citation type="submission" date="2025-08" db="UniProtKB">
        <authorList>
            <consortium name="RefSeq"/>
        </authorList>
    </citation>
    <scope>IDENTIFICATION</scope>
    <source>
        <tissue evidence="3">Brain</tissue>
    </source>
</reference>
<feature type="region of interest" description="Disordered" evidence="1">
    <location>
        <begin position="657"/>
        <end position="683"/>
    </location>
</feature>
<gene>
    <name evidence="3" type="primary">LOC123393443</name>
</gene>
<feature type="compositionally biased region" description="Polar residues" evidence="1">
    <location>
        <begin position="452"/>
        <end position="464"/>
    </location>
</feature>
<feature type="compositionally biased region" description="Polar residues" evidence="1">
    <location>
        <begin position="502"/>
        <end position="512"/>
    </location>
</feature>
<accession>A0A8U0SET5</accession>
<feature type="compositionally biased region" description="Low complexity" evidence="1">
    <location>
        <begin position="657"/>
        <end position="668"/>
    </location>
</feature>
<feature type="region of interest" description="Disordered" evidence="1">
    <location>
        <begin position="116"/>
        <end position="340"/>
    </location>
</feature>
<feature type="region of interest" description="Disordered" evidence="1">
    <location>
        <begin position="28"/>
        <end position="62"/>
    </location>
</feature>
<feature type="region of interest" description="Disordered" evidence="1">
    <location>
        <begin position="393"/>
        <end position="520"/>
    </location>
</feature>